<sequence>MINGFRRKRLSRHREITVPVALGDPDDRLTLWASPGEYPVYDSYDYDYMAEDKVCESAYESALREVAAGRTVLDIGAGRDLDWATLALEYGALEATAVEGMESTARLARKALEKSPYRDRLTLLHSWSTDLETDRRFDLCVSEIIGSIGGSEGAAMALADAHARLLAPGGVMVPHRCVTLAGAVCLRDLVPDLAFHPESLPYLDRIFDSTGHPFDVRLLLSHSTPDAVTTDHAPVETLDFAEGAVIEAEETAELTVHTAGRVDGILLWINLWAHPDDPPIDALATETAWGTTYLPCFDQPVAVRPGDRLTVRFGRTLSDDGRHPDYRVRARLDTVSGTHNGAFLSTHHGEVFRSNPLYEELFSLR</sequence>
<comment type="caution">
    <text evidence="1">The sequence shown here is derived from an EMBL/GenBank/DDBJ whole genome shotgun (WGS) entry which is preliminary data.</text>
</comment>
<keyword evidence="2" id="KW-1185">Reference proteome</keyword>
<dbReference type="RefSeq" id="WP_345393082.1">
    <property type="nucleotide sequence ID" value="NZ_BAABHG010000005.1"/>
</dbReference>
<keyword evidence="1" id="KW-0489">Methyltransferase</keyword>
<organism evidence="1 2">
    <name type="scientific">Amycolatopsis samaneae</name>
    <dbReference type="NCBI Taxonomy" id="664691"/>
    <lineage>
        <taxon>Bacteria</taxon>
        <taxon>Bacillati</taxon>
        <taxon>Actinomycetota</taxon>
        <taxon>Actinomycetes</taxon>
        <taxon>Pseudonocardiales</taxon>
        <taxon>Pseudonocardiaceae</taxon>
        <taxon>Amycolatopsis</taxon>
    </lineage>
</organism>
<evidence type="ECO:0000313" key="2">
    <source>
        <dbReference type="Proteomes" id="UP001597419"/>
    </source>
</evidence>
<accession>A0ABW5GQ20</accession>
<dbReference type="PANTHER" id="PTHR11006:SF53">
    <property type="entry name" value="PROTEIN ARGININE N-METHYLTRANSFERASE 3"/>
    <property type="match status" value="1"/>
</dbReference>
<dbReference type="Gene3D" id="3.40.50.150">
    <property type="entry name" value="Vaccinia Virus protein VP39"/>
    <property type="match status" value="1"/>
</dbReference>
<dbReference type="GO" id="GO:0008168">
    <property type="term" value="F:methyltransferase activity"/>
    <property type="evidence" value="ECO:0007669"/>
    <property type="project" value="UniProtKB-KW"/>
</dbReference>
<dbReference type="Proteomes" id="UP001597419">
    <property type="component" value="Unassembled WGS sequence"/>
</dbReference>
<dbReference type="PANTHER" id="PTHR11006">
    <property type="entry name" value="PROTEIN ARGININE N-METHYLTRANSFERASE"/>
    <property type="match status" value="1"/>
</dbReference>
<dbReference type="Gene3D" id="2.70.160.11">
    <property type="entry name" value="Hnrnp arginine n-methyltransferase1"/>
    <property type="match status" value="1"/>
</dbReference>
<dbReference type="SUPFAM" id="SSF53335">
    <property type="entry name" value="S-adenosyl-L-methionine-dependent methyltransferases"/>
    <property type="match status" value="1"/>
</dbReference>
<reference evidence="2" key="1">
    <citation type="journal article" date="2019" name="Int. J. Syst. Evol. Microbiol.">
        <title>The Global Catalogue of Microorganisms (GCM) 10K type strain sequencing project: providing services to taxonomists for standard genome sequencing and annotation.</title>
        <authorList>
            <consortium name="The Broad Institute Genomics Platform"/>
            <consortium name="The Broad Institute Genome Sequencing Center for Infectious Disease"/>
            <person name="Wu L."/>
            <person name="Ma J."/>
        </authorList>
    </citation>
    <scope>NUCLEOTIDE SEQUENCE [LARGE SCALE GENOMIC DNA]</scope>
    <source>
        <strain evidence="2">CGMCC 4.7643</strain>
    </source>
</reference>
<dbReference type="GO" id="GO:0032259">
    <property type="term" value="P:methylation"/>
    <property type="evidence" value="ECO:0007669"/>
    <property type="project" value="UniProtKB-KW"/>
</dbReference>
<dbReference type="CDD" id="cd02440">
    <property type="entry name" value="AdoMet_MTases"/>
    <property type="match status" value="1"/>
</dbReference>
<keyword evidence="1" id="KW-0808">Transferase</keyword>
<dbReference type="EMBL" id="JBHUKU010000020">
    <property type="protein sequence ID" value="MFD2462872.1"/>
    <property type="molecule type" value="Genomic_DNA"/>
</dbReference>
<evidence type="ECO:0000313" key="1">
    <source>
        <dbReference type="EMBL" id="MFD2462872.1"/>
    </source>
</evidence>
<name>A0ABW5GQ20_9PSEU</name>
<protein>
    <submittedName>
        <fullName evidence="1">SAM-dependent methyltransferase</fullName>
    </submittedName>
</protein>
<dbReference type="InterPro" id="IPR029063">
    <property type="entry name" value="SAM-dependent_MTases_sf"/>
</dbReference>
<gene>
    <name evidence="1" type="ORF">ACFSYJ_29980</name>
</gene>
<proteinExistence type="predicted"/>
<dbReference type="InterPro" id="IPR025799">
    <property type="entry name" value="Arg_MeTrfase"/>
</dbReference>